<protein>
    <submittedName>
        <fullName evidence="1">Uncharacterized protein</fullName>
    </submittedName>
</protein>
<sequence length="213" mass="24390">MAYLARMLELPITLRVPRADEMPDRPDIDELLERRREANIQPGYTLQPNHTPQLPYTFTAAINVNNAQLWDLFLALAALFPAKASAVYNEASEESLTTNLHPTDYILKHYARYKTELVQDCTLEFGLLSNTREALTELNVSACKYVKFWGNDLPAFTAVMKTFGLQLCRHLDFADEFPKIIVPLRRLVPGTTPPVQVVEHFDRAFNVERGDFY</sequence>
<name>A0A2T7BLE0_9BACT</name>
<dbReference type="AlphaFoldDB" id="A0A2T7BLE0"/>
<keyword evidence="2" id="KW-1185">Reference proteome</keyword>
<organism evidence="1 2">
    <name type="scientific">Chitinophaga parva</name>
    <dbReference type="NCBI Taxonomy" id="2169414"/>
    <lineage>
        <taxon>Bacteria</taxon>
        <taxon>Pseudomonadati</taxon>
        <taxon>Bacteroidota</taxon>
        <taxon>Chitinophagia</taxon>
        <taxon>Chitinophagales</taxon>
        <taxon>Chitinophagaceae</taxon>
        <taxon>Chitinophaga</taxon>
    </lineage>
</organism>
<gene>
    <name evidence="1" type="ORF">DCC81_02900</name>
</gene>
<dbReference type="EMBL" id="QCYK01000001">
    <property type="protein sequence ID" value="PUZ28450.1"/>
    <property type="molecule type" value="Genomic_DNA"/>
</dbReference>
<reference evidence="1 2" key="1">
    <citation type="submission" date="2018-04" db="EMBL/GenBank/DDBJ databases">
        <title>Chitinophaga fuyangensis sp. nov., isolated from soil in a chemical factory.</title>
        <authorList>
            <person name="Chen K."/>
        </authorList>
    </citation>
    <scope>NUCLEOTIDE SEQUENCE [LARGE SCALE GENOMIC DNA]</scope>
    <source>
        <strain evidence="1 2">LY-1</strain>
    </source>
</reference>
<comment type="caution">
    <text evidence="1">The sequence shown here is derived from an EMBL/GenBank/DDBJ whole genome shotgun (WGS) entry which is preliminary data.</text>
</comment>
<accession>A0A2T7BLE0</accession>
<dbReference type="Proteomes" id="UP000244450">
    <property type="component" value="Unassembled WGS sequence"/>
</dbReference>
<evidence type="ECO:0000313" key="2">
    <source>
        <dbReference type="Proteomes" id="UP000244450"/>
    </source>
</evidence>
<proteinExistence type="predicted"/>
<evidence type="ECO:0000313" key="1">
    <source>
        <dbReference type="EMBL" id="PUZ28450.1"/>
    </source>
</evidence>